<dbReference type="PANTHER" id="PTHR46306">
    <property type="entry name" value="BTB/POZ DOMAIN-CONTAINING PROTEIN 9"/>
    <property type="match status" value="1"/>
</dbReference>
<evidence type="ECO:0000259" key="1">
    <source>
        <dbReference type="PROSITE" id="PS50097"/>
    </source>
</evidence>
<sequence length="176" mass="20011">LSLSDFSSGVIDNSEGLLKCVTSLYKSSELSDVVFVVGDERIHAHRLFLAARSEYFRSMLYGGLKESIEDEVVLSGTDPAAFTALLRYLYTGRLSIRRVEHKELVDILCLAHEYQLQCIQDDLVAYFKRTLNSRNFFLTLNTAMMLSIDDLIERCLKFADYNCHDVLNSQVGHLKS</sequence>
<feature type="domain" description="BTB" evidence="1">
    <location>
        <begin position="31"/>
        <end position="98"/>
    </location>
</feature>
<dbReference type="Pfam" id="PF00651">
    <property type="entry name" value="BTB"/>
    <property type="match status" value="1"/>
</dbReference>
<dbReference type="InterPro" id="IPR052407">
    <property type="entry name" value="BTB_POZ_domain_cont_9"/>
</dbReference>
<dbReference type="PROSITE" id="PS50097">
    <property type="entry name" value="BTB"/>
    <property type="match status" value="1"/>
</dbReference>
<dbReference type="Gene3D" id="3.30.710.10">
    <property type="entry name" value="Potassium Channel Kv1.1, Chain A"/>
    <property type="match status" value="1"/>
</dbReference>
<dbReference type="GO" id="GO:0048512">
    <property type="term" value="P:circadian behavior"/>
    <property type="evidence" value="ECO:0007669"/>
    <property type="project" value="TreeGrafter"/>
</dbReference>
<dbReference type="PANTHER" id="PTHR46306:SF1">
    <property type="entry name" value="BTB_POZ DOMAIN-CONTAINING PROTEIN 9"/>
    <property type="match status" value="1"/>
</dbReference>
<organism evidence="2">
    <name type="scientific">Nippostrongylus brasiliensis</name>
    <name type="common">Rat hookworm</name>
    <dbReference type="NCBI Taxonomy" id="27835"/>
    <lineage>
        <taxon>Eukaryota</taxon>
        <taxon>Metazoa</taxon>
        <taxon>Ecdysozoa</taxon>
        <taxon>Nematoda</taxon>
        <taxon>Chromadorea</taxon>
        <taxon>Rhabditida</taxon>
        <taxon>Rhabditina</taxon>
        <taxon>Rhabditomorpha</taxon>
        <taxon>Strongyloidea</taxon>
        <taxon>Heligmosomidae</taxon>
        <taxon>Nippostrongylus</taxon>
    </lineage>
</organism>
<dbReference type="OMA" id="DLAHFYC"/>
<dbReference type="GO" id="GO:0005737">
    <property type="term" value="C:cytoplasm"/>
    <property type="evidence" value="ECO:0007669"/>
    <property type="project" value="TreeGrafter"/>
</dbReference>
<name>A0A0N4XTG1_NIPBR</name>
<reference evidence="2" key="1">
    <citation type="submission" date="2017-02" db="UniProtKB">
        <authorList>
            <consortium name="WormBaseParasite"/>
        </authorList>
    </citation>
    <scope>IDENTIFICATION</scope>
</reference>
<protein>
    <submittedName>
        <fullName evidence="2">BTB domain-containing protein</fullName>
    </submittedName>
</protein>
<evidence type="ECO:0000313" key="2">
    <source>
        <dbReference type="WBParaSite" id="NBR_0000588401-mRNA-1"/>
    </source>
</evidence>
<dbReference type="SUPFAM" id="SSF54695">
    <property type="entry name" value="POZ domain"/>
    <property type="match status" value="1"/>
</dbReference>
<dbReference type="AlphaFoldDB" id="A0A0N4XTG1"/>
<dbReference type="GO" id="GO:0008344">
    <property type="term" value="P:adult locomotory behavior"/>
    <property type="evidence" value="ECO:0007669"/>
    <property type="project" value="TreeGrafter"/>
</dbReference>
<dbReference type="SMART" id="SM00225">
    <property type="entry name" value="BTB"/>
    <property type="match status" value="1"/>
</dbReference>
<dbReference type="InterPro" id="IPR000210">
    <property type="entry name" value="BTB/POZ_dom"/>
</dbReference>
<dbReference type="GO" id="GO:0050804">
    <property type="term" value="P:modulation of chemical synaptic transmission"/>
    <property type="evidence" value="ECO:0007669"/>
    <property type="project" value="TreeGrafter"/>
</dbReference>
<accession>A0A0N4XTG1</accession>
<dbReference type="InterPro" id="IPR011333">
    <property type="entry name" value="SKP1/BTB/POZ_sf"/>
</dbReference>
<dbReference type="WBParaSite" id="NBR_0000588401-mRNA-1">
    <property type="protein sequence ID" value="NBR_0000588401-mRNA-1"/>
    <property type="gene ID" value="NBR_0000588401"/>
</dbReference>
<proteinExistence type="predicted"/>